<evidence type="ECO:0000256" key="1">
    <source>
        <dbReference type="ARBA" id="ARBA00022829"/>
    </source>
</evidence>
<dbReference type="EMBL" id="CP009933">
    <property type="protein sequence ID" value="AKA70103.1"/>
    <property type="molecule type" value="Genomic_DNA"/>
</dbReference>
<evidence type="ECO:0000313" key="5">
    <source>
        <dbReference type="Proteomes" id="UP000033115"/>
    </source>
</evidence>
<reference evidence="4 5" key="1">
    <citation type="journal article" date="2015" name="J. Biotechnol.">
        <title>Complete genome sequence of a malodorant-producing acetogen, Clostridium scatologenes ATCC 25775(T).</title>
        <authorList>
            <person name="Zhu Z."/>
            <person name="Guo T."/>
            <person name="Zheng H."/>
            <person name="Song T."/>
            <person name="Ouyang P."/>
            <person name="Xie J."/>
        </authorList>
    </citation>
    <scope>NUCLEOTIDE SEQUENCE [LARGE SCALE GENOMIC DNA]</scope>
    <source>
        <strain evidence="4 5">ATCC 25775</strain>
    </source>
</reference>
<keyword evidence="3" id="KW-0131">Cell cycle</keyword>
<evidence type="ECO:0000256" key="2">
    <source>
        <dbReference type="ARBA" id="ARBA00044777"/>
    </source>
</evidence>
<dbReference type="GO" id="GO:0007059">
    <property type="term" value="P:chromosome segregation"/>
    <property type="evidence" value="ECO:0007669"/>
    <property type="project" value="UniProtKB-UniRule"/>
</dbReference>
<accession>A0A0E3M792</accession>
<comment type="subcellular location">
    <subcellularLocation>
        <location evidence="3">Cytoplasm</location>
    </subcellularLocation>
    <text evidence="3">Associated with two foci at the outer edges of the nucleoid region in young cells, and at four foci within both cell halves in older cells.</text>
</comment>
<dbReference type="Gene3D" id="1.10.10.580">
    <property type="entry name" value="Structural maintenance of chromosome 1. Chain E"/>
    <property type="match status" value="1"/>
</dbReference>
<keyword evidence="5" id="KW-1185">Reference proteome</keyword>
<keyword evidence="3" id="KW-0963">Cytoplasm</keyword>
<dbReference type="Gene3D" id="6.10.250.2410">
    <property type="match status" value="1"/>
</dbReference>
<dbReference type="InterPro" id="IPR003768">
    <property type="entry name" value="ScpA"/>
</dbReference>
<dbReference type="AlphaFoldDB" id="A0A0E3M792"/>
<dbReference type="STRING" id="1548.CSCA_2978"/>
<dbReference type="KEGG" id="csq:CSCA_2978"/>
<dbReference type="GO" id="GO:0051301">
    <property type="term" value="P:cell division"/>
    <property type="evidence" value="ECO:0007669"/>
    <property type="project" value="UniProtKB-KW"/>
</dbReference>
<dbReference type="Proteomes" id="UP000033115">
    <property type="component" value="Chromosome"/>
</dbReference>
<dbReference type="GO" id="GO:0005737">
    <property type="term" value="C:cytoplasm"/>
    <property type="evidence" value="ECO:0007669"/>
    <property type="project" value="UniProtKB-SubCell"/>
</dbReference>
<dbReference type="PANTHER" id="PTHR33969:SF2">
    <property type="entry name" value="SEGREGATION AND CONDENSATION PROTEIN A"/>
    <property type="match status" value="1"/>
</dbReference>
<dbReference type="HOGENOM" id="CLU_038686_3_0_9"/>
<dbReference type="Pfam" id="PF02616">
    <property type="entry name" value="SMC_ScpA"/>
    <property type="match status" value="1"/>
</dbReference>
<comment type="function">
    <text evidence="3">Participates in chromosomal partition during cell division. May act via the formation of a condensin-like complex containing Smc and ScpB that pull DNA away from mid-cell into both cell halves.</text>
</comment>
<evidence type="ECO:0000256" key="3">
    <source>
        <dbReference type="HAMAP-Rule" id="MF_01805"/>
    </source>
</evidence>
<evidence type="ECO:0000313" key="4">
    <source>
        <dbReference type="EMBL" id="AKA70103.1"/>
    </source>
</evidence>
<comment type="similarity">
    <text evidence="3">Belongs to the ScpA family.</text>
</comment>
<sequence length="253" mass="30087">MSLNIKIENFEGPFDLLLHLIKKNKMDIYDIKIYDITNQYLEYVKAMEEMDLEITSEFIVISATLIEIKSKMLLPKPKVDENAIDSDEKDPREELINKLVEYRKFKESAKFFKNREQGIGRMFSKKPEIIEEKSKSFDPKDFLKGVTMLHLFEIYSKLMSVYKNKINTENVINKEIPLDKFKIEDKIDYLKEIMINDKRMVFSNIVKQCSHKMEIVVTFLALLELMKLRVIKVVQENNFKEIYVERINNNEGY</sequence>
<keyword evidence="3" id="KW-0132">Cell division</keyword>
<protein>
    <recommendedName>
        <fullName evidence="2 3">Segregation and condensation protein A</fullName>
    </recommendedName>
</protein>
<dbReference type="NCBIfam" id="NF000994">
    <property type="entry name" value="PRK00104.1-3"/>
    <property type="match status" value="1"/>
</dbReference>
<dbReference type="InterPro" id="IPR023093">
    <property type="entry name" value="ScpA-like_C"/>
</dbReference>
<keyword evidence="1 3" id="KW-0159">Chromosome partition</keyword>
<dbReference type="HAMAP" id="MF_01805">
    <property type="entry name" value="ScpA"/>
    <property type="match status" value="1"/>
</dbReference>
<dbReference type="PANTHER" id="PTHR33969">
    <property type="entry name" value="SEGREGATION AND CONDENSATION PROTEIN A"/>
    <property type="match status" value="1"/>
</dbReference>
<comment type="subunit">
    <text evidence="3">Component of a cohesin-like complex composed of ScpA, ScpB and the Smc homodimer, in which ScpA and ScpB bind to the head domain of Smc. The presence of the three proteins is required for the association of the complex with DNA.</text>
</comment>
<gene>
    <name evidence="3" type="primary">scpA</name>
    <name evidence="4" type="ORF">CSCA_2978</name>
</gene>
<dbReference type="GO" id="GO:0006260">
    <property type="term" value="P:DNA replication"/>
    <property type="evidence" value="ECO:0007669"/>
    <property type="project" value="UniProtKB-UniRule"/>
</dbReference>
<name>A0A0E3M792_CLOSL</name>
<proteinExistence type="inferred from homology"/>
<organism evidence="4 5">
    <name type="scientific">Clostridium scatologenes</name>
    <dbReference type="NCBI Taxonomy" id="1548"/>
    <lineage>
        <taxon>Bacteria</taxon>
        <taxon>Bacillati</taxon>
        <taxon>Bacillota</taxon>
        <taxon>Clostridia</taxon>
        <taxon>Eubacteriales</taxon>
        <taxon>Clostridiaceae</taxon>
        <taxon>Clostridium</taxon>
    </lineage>
</organism>
<dbReference type="RefSeq" id="WP_029161193.1">
    <property type="nucleotide sequence ID" value="NZ_CP009933.1"/>
</dbReference>